<reference evidence="2" key="1">
    <citation type="submission" date="2021-06" db="EMBL/GenBank/DDBJ databases">
        <authorList>
            <person name="Kallberg Y."/>
            <person name="Tangrot J."/>
            <person name="Rosling A."/>
        </authorList>
    </citation>
    <scope>NUCLEOTIDE SEQUENCE</scope>
    <source>
        <strain evidence="2">IN212</strain>
    </source>
</reference>
<organism evidence="2 3">
    <name type="scientific">Racocetra fulgida</name>
    <dbReference type="NCBI Taxonomy" id="60492"/>
    <lineage>
        <taxon>Eukaryota</taxon>
        <taxon>Fungi</taxon>
        <taxon>Fungi incertae sedis</taxon>
        <taxon>Mucoromycota</taxon>
        <taxon>Glomeromycotina</taxon>
        <taxon>Glomeromycetes</taxon>
        <taxon>Diversisporales</taxon>
        <taxon>Gigasporaceae</taxon>
        <taxon>Racocetra</taxon>
    </lineage>
</organism>
<proteinExistence type="predicted"/>
<evidence type="ECO:0000313" key="2">
    <source>
        <dbReference type="EMBL" id="CAG8572558.1"/>
    </source>
</evidence>
<comment type="caution">
    <text evidence="2">The sequence shown here is derived from an EMBL/GenBank/DDBJ whole genome shotgun (WGS) entry which is preliminary data.</text>
</comment>
<dbReference type="Proteomes" id="UP000789396">
    <property type="component" value="Unassembled WGS sequence"/>
</dbReference>
<evidence type="ECO:0000313" key="3">
    <source>
        <dbReference type="Proteomes" id="UP000789396"/>
    </source>
</evidence>
<accession>A0A9N9BL29</accession>
<gene>
    <name evidence="2" type="ORF">RFULGI_LOCUS5520</name>
</gene>
<feature type="coiled-coil region" evidence="1">
    <location>
        <begin position="62"/>
        <end position="110"/>
    </location>
</feature>
<name>A0A9N9BL29_9GLOM</name>
<dbReference type="OrthoDB" id="2443326at2759"/>
<protein>
    <submittedName>
        <fullName evidence="2">19904_t:CDS:1</fullName>
    </submittedName>
</protein>
<dbReference type="AlphaFoldDB" id="A0A9N9BL29"/>
<dbReference type="EMBL" id="CAJVPZ010006345">
    <property type="protein sequence ID" value="CAG8572558.1"/>
    <property type="molecule type" value="Genomic_DNA"/>
</dbReference>
<keyword evidence="3" id="KW-1185">Reference proteome</keyword>
<dbReference type="Gene3D" id="1.20.5.400">
    <property type="match status" value="1"/>
</dbReference>
<evidence type="ECO:0000256" key="1">
    <source>
        <dbReference type="SAM" id="Coils"/>
    </source>
</evidence>
<sequence>MPRVSLVQKASHQLSSNNIVEAALTYLKATEGLLGRQHRRKEICEDEYTSRKIEIQYLTSTIEKFKSEVIDLQDEIKNLQDEINKLKEENSDLKKENQDLHAKMNNLSQNFRLIHLDENKEVKLGRKKHEMINALHNIQKILDWYKNKYKSEFEKTWSLNNVELSSEEAIIKEEIIKAIYSVDFYQLQGFYLSFDLRYSSFLSHVLFYFRKDTERFMKEFNQISIDSVNNWLKEKVDIVNEYQKSVLMFRNPLINNDNMEMMLNRAIFSIPQEYTLSDNLDSIFSNFA</sequence>
<keyword evidence="1" id="KW-0175">Coiled coil</keyword>